<proteinExistence type="predicted"/>
<evidence type="ECO:0000313" key="3">
    <source>
        <dbReference type="Proteomes" id="UP001381693"/>
    </source>
</evidence>
<protein>
    <submittedName>
        <fullName evidence="2">Uncharacterized protein</fullName>
    </submittedName>
</protein>
<name>A0AAN8WX39_HALRR</name>
<dbReference type="AlphaFoldDB" id="A0AAN8WX39"/>
<feature type="region of interest" description="Disordered" evidence="1">
    <location>
        <begin position="189"/>
        <end position="210"/>
    </location>
</feature>
<comment type="caution">
    <text evidence="2">The sequence shown here is derived from an EMBL/GenBank/DDBJ whole genome shotgun (WGS) entry which is preliminary data.</text>
</comment>
<organism evidence="2 3">
    <name type="scientific">Halocaridina rubra</name>
    <name type="common">Hawaiian red shrimp</name>
    <dbReference type="NCBI Taxonomy" id="373956"/>
    <lineage>
        <taxon>Eukaryota</taxon>
        <taxon>Metazoa</taxon>
        <taxon>Ecdysozoa</taxon>
        <taxon>Arthropoda</taxon>
        <taxon>Crustacea</taxon>
        <taxon>Multicrustacea</taxon>
        <taxon>Malacostraca</taxon>
        <taxon>Eumalacostraca</taxon>
        <taxon>Eucarida</taxon>
        <taxon>Decapoda</taxon>
        <taxon>Pleocyemata</taxon>
        <taxon>Caridea</taxon>
        <taxon>Atyoidea</taxon>
        <taxon>Atyidae</taxon>
        <taxon>Halocaridina</taxon>
    </lineage>
</organism>
<reference evidence="2 3" key="1">
    <citation type="submission" date="2023-11" db="EMBL/GenBank/DDBJ databases">
        <title>Halocaridina rubra genome assembly.</title>
        <authorList>
            <person name="Smith C."/>
        </authorList>
    </citation>
    <scope>NUCLEOTIDE SEQUENCE [LARGE SCALE GENOMIC DNA]</scope>
    <source>
        <strain evidence="2">EP-1</strain>
        <tissue evidence="2">Whole</tissue>
    </source>
</reference>
<evidence type="ECO:0000313" key="2">
    <source>
        <dbReference type="EMBL" id="KAK7068029.1"/>
    </source>
</evidence>
<evidence type="ECO:0000256" key="1">
    <source>
        <dbReference type="SAM" id="MobiDB-lite"/>
    </source>
</evidence>
<dbReference type="Proteomes" id="UP001381693">
    <property type="component" value="Unassembled WGS sequence"/>
</dbReference>
<accession>A0AAN8WX39</accession>
<feature type="region of interest" description="Disordered" evidence="1">
    <location>
        <begin position="131"/>
        <end position="177"/>
    </location>
</feature>
<gene>
    <name evidence="2" type="ORF">SK128_014871</name>
</gene>
<dbReference type="EMBL" id="JAXCGZ010017490">
    <property type="protein sequence ID" value="KAK7068029.1"/>
    <property type="molecule type" value="Genomic_DNA"/>
</dbReference>
<keyword evidence="3" id="KW-1185">Reference proteome</keyword>
<sequence length="210" mass="23177">MTPNSYKKKFRSLKKEAYQTYVKLASEKLRPLRLWIATFKVETFANLENLIAVEEWKSKLSFTLLRDTVGAQPILVQWIIPDISDIFSEESAIAVDPISKVIYPMANGFLECLIIKSPPIATIIPQSARNNLTKDPTASPLNSVTSQPITQSMSGTGQQKPPQQDLSRSGSSPFATTVTQVCKTSHAALPSLPFHSPKPRTQSLGIPPLQ</sequence>